<feature type="compositionally biased region" description="Polar residues" evidence="1">
    <location>
        <begin position="949"/>
        <end position="992"/>
    </location>
</feature>
<feature type="region of interest" description="Disordered" evidence="1">
    <location>
        <begin position="946"/>
        <end position="1044"/>
    </location>
</feature>
<dbReference type="Proteomes" id="UP001152320">
    <property type="component" value="Chromosome 8"/>
</dbReference>
<feature type="compositionally biased region" description="Basic residues" evidence="1">
    <location>
        <begin position="455"/>
        <end position="466"/>
    </location>
</feature>
<protein>
    <submittedName>
        <fullName evidence="2">Uncharacterized protein</fullName>
    </submittedName>
</protein>
<feature type="region of interest" description="Disordered" evidence="1">
    <location>
        <begin position="669"/>
        <end position="718"/>
    </location>
</feature>
<dbReference type="EMBL" id="JAIZAY010000008">
    <property type="protein sequence ID" value="KAJ8037511.1"/>
    <property type="molecule type" value="Genomic_DNA"/>
</dbReference>
<feature type="region of interest" description="Disordered" evidence="1">
    <location>
        <begin position="914"/>
        <end position="934"/>
    </location>
</feature>
<evidence type="ECO:0000313" key="3">
    <source>
        <dbReference type="Proteomes" id="UP001152320"/>
    </source>
</evidence>
<feature type="region of interest" description="Disordered" evidence="1">
    <location>
        <begin position="1"/>
        <end position="65"/>
    </location>
</feature>
<feature type="compositionally biased region" description="Polar residues" evidence="1">
    <location>
        <begin position="116"/>
        <end position="133"/>
    </location>
</feature>
<feature type="region of interest" description="Disordered" evidence="1">
    <location>
        <begin position="248"/>
        <end position="308"/>
    </location>
</feature>
<feature type="region of interest" description="Disordered" evidence="1">
    <location>
        <begin position="590"/>
        <end position="635"/>
    </location>
</feature>
<feature type="compositionally biased region" description="Basic and acidic residues" evidence="1">
    <location>
        <begin position="298"/>
        <end position="308"/>
    </location>
</feature>
<name>A0A9Q1C2N7_HOLLE</name>
<feature type="compositionally biased region" description="Basic and acidic residues" evidence="1">
    <location>
        <begin position="997"/>
        <end position="1009"/>
    </location>
</feature>
<feature type="compositionally biased region" description="Polar residues" evidence="1">
    <location>
        <begin position="675"/>
        <end position="701"/>
    </location>
</feature>
<feature type="compositionally biased region" description="Polar residues" evidence="1">
    <location>
        <begin position="590"/>
        <end position="609"/>
    </location>
</feature>
<feature type="compositionally biased region" description="Polar residues" evidence="1">
    <location>
        <begin position="530"/>
        <end position="539"/>
    </location>
</feature>
<feature type="compositionally biased region" description="Polar residues" evidence="1">
    <location>
        <begin position="1107"/>
        <end position="1116"/>
    </location>
</feature>
<proteinExistence type="predicted"/>
<evidence type="ECO:0000313" key="2">
    <source>
        <dbReference type="EMBL" id="KAJ8037511.1"/>
    </source>
</evidence>
<comment type="caution">
    <text evidence="2">The sequence shown here is derived from an EMBL/GenBank/DDBJ whole genome shotgun (WGS) entry which is preliminary data.</text>
</comment>
<feature type="compositionally biased region" description="Basic and acidic residues" evidence="1">
    <location>
        <begin position="703"/>
        <end position="718"/>
    </location>
</feature>
<feature type="compositionally biased region" description="Basic and acidic residues" evidence="1">
    <location>
        <begin position="84"/>
        <end position="113"/>
    </location>
</feature>
<sequence>MNNHNQHQNDHVKLPHSSIEASHAASKPRKGHFARKSTGNNVKHTIQLSKKEKTKQQLPTQDGQNCTRSVKLYSITDTANSDSTPKKLESSLQAEDVKDIHQISKKEDQKDPKGPNVSTRASKQKQTLGSPSGKTEKNGEQQYAPFTKEKVVITKSAKLEDKENVGKGKNFNKDEKSCVFKRNTLLSGNTKAGIHPESKDSAKLLVGDKKILFASTQSHQDTQNSLENSSRKLDTKLEIVTSELHLDLKSHPKQLSETVKKRERASTPTPESPGRKSDTLSRKRHRSESPKICSSEVESNRDLIAKPHKEPIMLHTKNYEKVKNACKNAISQRKDKTTNKVDAENAKPVEVVCSKISPNCKEHSVSDQSRTQSVKDQQPLPDRHEPASKKAKLSLTGDVKLNVSHKEMAKSPMESSKASAGHPHTDSDDGLARLMKDFQSAIVASTTQKSIHGAAPKHKYISKKTSQHAVVAKSQKKSFHTQTERKEDSKKSVSFKPSHNLKKLVPIPTEPVSSDEECEHPTSDVDSKTSDGGVSNVTEKPSEKDFQNIKKGQHCTDAVRPRVKIPELIAPSNPSPDKLVIVDQIGFPTTEDSNNLSKSIHNVSESQKTSSDKTLECNHLPHGSGGGNQLSEGGVALGKGQIYSPMTDKAQEFNKTAIGNKNITCEKDALKNGYSDGNLNSSDTSGDTLQHAGQKSDSQRSNLKREYERVSQQGDGKKPKICHEVVSVALESHYTQTDEVVISKEDKATGTEVSGKRDVKNQATQFDGEPSDLDTEEISRIVAAMYESECEEKERLVQALQVQKEREEKWRKIAQDCAKQLQELKDKLECKGKETREQGTNTSEGSSSTALPVIISSQSTQTEKVHTKPTPIVIPTEEKTISSTPVVPGLLPSEAKKDLPQSVLPSATVTDKVESVPSSATTSAAKLNSASERKLPVGPSIAIRESQEISKQTYPVQNVSKNQTPARTLSAPSGNTKLQNEISPSSSIQQNGIVKHATSDKNAKGEASKDVTVIDLTDTEDVNSSESTNSTPSKRPPVQSRSTVLPGKIVQGSPINLRKSPGIPSKPNVLQLTSKAGTKEQLIENKVKPLTSSILPPDKASVIPKRSQPSSSVQGIQRVVQTKPVQNAGTMKVSTNLPVNQLVTIGQPIVAVPPPRLQAAPSIAGSIYSPQSTQMPVFSTIGNIGMIIGNQPQPRQEGAMQGVLQTHGIMQRPLLTQGQANILNQKVILEKRQQELQQQLTQCYQRSNNKKVSEISVQLQAVMTELRNIKDRLNAPVQGQRNMRVAQVSAPPNVATQGKVLQSTVLGVVLLFHRGSGATWHSLHIT</sequence>
<feature type="compositionally biased region" description="Polar residues" evidence="1">
    <location>
        <begin position="916"/>
        <end position="930"/>
    </location>
</feature>
<feature type="region of interest" description="Disordered" evidence="1">
    <location>
        <begin position="1097"/>
        <end position="1116"/>
    </location>
</feature>
<feature type="compositionally biased region" description="Polar residues" evidence="1">
    <location>
        <begin position="56"/>
        <end position="65"/>
    </location>
</feature>
<feature type="compositionally biased region" description="Basic and acidic residues" evidence="1">
    <location>
        <begin position="482"/>
        <end position="491"/>
    </location>
</feature>
<feature type="region of interest" description="Disordered" evidence="1">
    <location>
        <begin position="449"/>
        <end position="558"/>
    </location>
</feature>
<feature type="region of interest" description="Disordered" evidence="1">
    <location>
        <begin position="360"/>
        <end position="394"/>
    </location>
</feature>
<feature type="region of interest" description="Disordered" evidence="1">
    <location>
        <begin position="737"/>
        <end position="776"/>
    </location>
</feature>
<feature type="compositionally biased region" description="Basic and acidic residues" evidence="1">
    <location>
        <begin position="741"/>
        <end position="760"/>
    </location>
</feature>
<evidence type="ECO:0000256" key="1">
    <source>
        <dbReference type="SAM" id="MobiDB-lite"/>
    </source>
</evidence>
<feature type="compositionally biased region" description="Polar residues" evidence="1">
    <location>
        <begin position="366"/>
        <end position="376"/>
    </location>
</feature>
<feature type="compositionally biased region" description="Polar residues" evidence="1">
    <location>
        <begin position="838"/>
        <end position="862"/>
    </location>
</feature>
<reference evidence="2" key="1">
    <citation type="submission" date="2021-10" db="EMBL/GenBank/DDBJ databases">
        <title>Tropical sea cucumber genome reveals ecological adaptation and Cuvierian tubules defense mechanism.</title>
        <authorList>
            <person name="Chen T."/>
        </authorList>
    </citation>
    <scope>NUCLEOTIDE SEQUENCE</scope>
    <source>
        <strain evidence="2">Nanhai2018</strain>
        <tissue evidence="2">Muscle</tissue>
    </source>
</reference>
<feature type="region of interest" description="Disordered" evidence="1">
    <location>
        <begin position="831"/>
        <end position="899"/>
    </location>
</feature>
<feature type="compositionally biased region" description="Basic and acidic residues" evidence="1">
    <location>
        <begin position="519"/>
        <end position="529"/>
    </location>
</feature>
<feature type="compositionally biased region" description="Polar residues" evidence="1">
    <location>
        <begin position="1024"/>
        <end position="1043"/>
    </location>
</feature>
<organism evidence="2 3">
    <name type="scientific">Holothuria leucospilota</name>
    <name type="common">Black long sea cucumber</name>
    <name type="synonym">Mertensiothuria leucospilota</name>
    <dbReference type="NCBI Taxonomy" id="206669"/>
    <lineage>
        <taxon>Eukaryota</taxon>
        <taxon>Metazoa</taxon>
        <taxon>Echinodermata</taxon>
        <taxon>Eleutherozoa</taxon>
        <taxon>Echinozoa</taxon>
        <taxon>Holothuroidea</taxon>
        <taxon>Aspidochirotacea</taxon>
        <taxon>Aspidochirotida</taxon>
        <taxon>Holothuriidae</taxon>
        <taxon>Holothuria</taxon>
    </lineage>
</organism>
<accession>A0A9Q1C2N7</accession>
<gene>
    <name evidence="2" type="ORF">HOLleu_18340</name>
</gene>
<keyword evidence="3" id="KW-1185">Reference proteome</keyword>
<feature type="compositionally biased region" description="Polar residues" evidence="1">
    <location>
        <begin position="37"/>
        <end position="48"/>
    </location>
</feature>
<feature type="compositionally biased region" description="Basic residues" evidence="1">
    <location>
        <begin position="26"/>
        <end position="35"/>
    </location>
</feature>
<feature type="region of interest" description="Disordered" evidence="1">
    <location>
        <begin position="77"/>
        <end position="147"/>
    </location>
</feature>
<feature type="region of interest" description="Disordered" evidence="1">
    <location>
        <begin position="407"/>
        <end position="430"/>
    </location>
</feature>